<dbReference type="STRING" id="380244.SAMN05216298_2255"/>
<dbReference type="Proteomes" id="UP000198662">
    <property type="component" value="Unassembled WGS sequence"/>
</dbReference>
<dbReference type="PANTHER" id="PTHR35333:SF3">
    <property type="entry name" value="BETA-LACTAMASE-TYPE TRANSPEPTIDASE FOLD CONTAINING PROTEIN"/>
    <property type="match status" value="1"/>
</dbReference>
<name>A0A1G9GKI5_9ACTN</name>
<dbReference type="GO" id="GO:0008800">
    <property type="term" value="F:beta-lactamase activity"/>
    <property type="evidence" value="ECO:0007669"/>
    <property type="project" value="InterPro"/>
</dbReference>
<feature type="region of interest" description="Disordered" evidence="3">
    <location>
        <begin position="1"/>
        <end position="20"/>
    </location>
</feature>
<accession>A0A1G9GKI5</accession>
<reference evidence="5" key="1">
    <citation type="submission" date="2016-10" db="EMBL/GenBank/DDBJ databases">
        <authorList>
            <person name="Varghese N."/>
            <person name="Submissions S."/>
        </authorList>
    </citation>
    <scope>NUCLEOTIDE SEQUENCE [LARGE SCALE GENOMIC DNA]</scope>
    <source>
        <strain evidence="5">CGMCC 4.3147</strain>
    </source>
</reference>
<dbReference type="PANTHER" id="PTHR35333">
    <property type="entry name" value="BETA-LACTAMASE"/>
    <property type="match status" value="1"/>
</dbReference>
<dbReference type="PROSITE" id="PS51318">
    <property type="entry name" value="TAT"/>
    <property type="match status" value="1"/>
</dbReference>
<dbReference type="GO" id="GO:0030655">
    <property type="term" value="P:beta-lactam antibiotic catabolic process"/>
    <property type="evidence" value="ECO:0007669"/>
    <property type="project" value="InterPro"/>
</dbReference>
<dbReference type="RefSeq" id="WP_091048025.1">
    <property type="nucleotide sequence ID" value="NZ_FNGF01000003.1"/>
</dbReference>
<protein>
    <recommendedName>
        <fullName evidence="1">Beta-lactamase</fullName>
    </recommendedName>
    <alternativeName>
        <fullName evidence="2">Penicillinase</fullName>
    </alternativeName>
</protein>
<evidence type="ECO:0000256" key="3">
    <source>
        <dbReference type="SAM" id="MobiDB-lite"/>
    </source>
</evidence>
<dbReference type="GO" id="GO:0046677">
    <property type="term" value="P:response to antibiotic"/>
    <property type="evidence" value="ECO:0007669"/>
    <property type="project" value="InterPro"/>
</dbReference>
<keyword evidence="5" id="KW-1185">Reference proteome</keyword>
<dbReference type="InterPro" id="IPR012338">
    <property type="entry name" value="Beta-lactam/transpept-like"/>
</dbReference>
<evidence type="ECO:0000256" key="2">
    <source>
        <dbReference type="ARBA" id="ARBA00030171"/>
    </source>
</evidence>
<dbReference type="OrthoDB" id="3524371at2"/>
<gene>
    <name evidence="4" type="ORF">SAMN05216298_2255</name>
</gene>
<evidence type="ECO:0000313" key="5">
    <source>
        <dbReference type="Proteomes" id="UP000198662"/>
    </source>
</evidence>
<organism evidence="4 5">
    <name type="scientific">Glycomyces sambucus</name>
    <dbReference type="NCBI Taxonomy" id="380244"/>
    <lineage>
        <taxon>Bacteria</taxon>
        <taxon>Bacillati</taxon>
        <taxon>Actinomycetota</taxon>
        <taxon>Actinomycetes</taxon>
        <taxon>Glycomycetales</taxon>
        <taxon>Glycomycetaceae</taxon>
        <taxon>Glycomyces</taxon>
    </lineage>
</organism>
<dbReference type="EMBL" id="FNGF01000003">
    <property type="protein sequence ID" value="SDL01025.1"/>
    <property type="molecule type" value="Genomic_DNA"/>
</dbReference>
<dbReference type="InterPro" id="IPR006311">
    <property type="entry name" value="TAT_signal"/>
</dbReference>
<dbReference type="AlphaFoldDB" id="A0A1G9GKI5"/>
<evidence type="ECO:0000313" key="4">
    <source>
        <dbReference type="EMBL" id="SDL01025.1"/>
    </source>
</evidence>
<dbReference type="Gene3D" id="3.40.710.10">
    <property type="entry name" value="DD-peptidase/beta-lactamase superfamily"/>
    <property type="match status" value="1"/>
</dbReference>
<dbReference type="InterPro" id="IPR000871">
    <property type="entry name" value="Beta-lactam_class-A"/>
</dbReference>
<dbReference type="SUPFAM" id="SSF56601">
    <property type="entry name" value="beta-lactamase/transpeptidase-like"/>
    <property type="match status" value="1"/>
</dbReference>
<evidence type="ECO:0000256" key="1">
    <source>
        <dbReference type="ARBA" id="ARBA00018879"/>
    </source>
</evidence>
<sequence>MTLEPPQVNAEPAPRPRPSRRTVLRAAVPAAVALAGGASLIGTAAWADGPTDAELSTELFERVQAYLATTGTQTEASVKMTRGTRAVGTYARRIHDTASIVKMEILLMLLEEYSSVEAIPADIREHARQMIVWSNNDSTTTVYNHLGGCDALKAAHVRYGLAYTTASDDCRWGLTKTNVGDQLSVINQLLYKGRLDQAKVDHARWLMGGVASVQAWGLRAAKKTGETVWVKNGWDSRSSLGGLWVVHSCGVISAPGQTAIRMAILTSKAPNESRGIQIVEEIAKISRSVIDKAVL</sequence>
<proteinExistence type="predicted"/>